<sequence>MANIVIKKYLNKLTWSQQFWFRTQLIRASSSQARYNSLNIQMLTKSLHEHIFKQASPIQFCPKSLKLVESHLKKHGLSSKTSSSPLSEVNIKLPPICGDDINQHFINIANDQLKDYRSFIDDIALSNLPPPPSTWQWSKGWTKYYADGSYESVAFPDAKGLVFDIECLMSEGDYPTMATAVSKSHWYSWVSDYLLEDKFRWSKRPQLKDLIPLETNPDSMLPPDGKWLPGLVIGHNVGFDRSFVKEQYFTEGTKMRFLDTMSLHIAICGQTSFQRLLHKTGGKDSTRKEIVEHETRQKQFNTMASQEWKKVSSMNNLRDVHQLHCGGDALQKTMRDVFVSGTMSDVREHFQDLMNYCALDVKATFEVFVKLWPEFLERFPHPVTLAGMLEMGSAYLPINDSWQRYLQQSDTTFDEMEKELKKLLMAQADEACSLIHNDEYKNDPWLWDLDWSTSPYRLNKTCTNSHHVKDPFLTNEADNYPDLLEYAENGNAVTEEYKKVIKSVYATAARIPKNPAFMPGYPVWYKELCPRTKDAEFYPGPSLISTQCRAVPKLLRLTWKGYPLHYDEKLGWGYLVPDTKSMGPLEEELMAQESEHKVQQGFPLKAFLNFLQQNNPQCNLTKDSDPLSDFECLSQGFDDSAMELEEKLPHLEAALGSKYSKKASNGDAGHDIGIAGVLFYKIPHKNGDNSNVGNPLARDYLLRAEDGTLSASADTQADRVLKLGKMCSYWKNNKKRITGQMFVWLNDSELSSHITCDPSYNVDGFYGAIVPRIVTAGTITRRAVEPTWLTVSNSYVDRIGSELKGMIQSPPGYVFVGADVDSQELWIAAVLGDAYFMKEHGCTALGWMTLQGNKTDKTDLHSKTAQIVNISRDHAKVMNYARIYGAGQTFAEKLLQQFNPQLSQQEAKRKASEMYKQTKGRRNAQRQWIGGSESYMFNALETVAYSEKPRTPVLGCCISKALEPSYVMEDFLTSRVNWVVQSSAVDYLHLMLVCMRWLFTTYNIKGRFCISIHDEVRYLVKTPDRYNAALALQITNLLTRCMFAFKLGMNDLPQSVAFFSAVDIDQCLRKEVTMDCVTPSNPHGLHHTYNIPRGEALDIFQILDKTEGLLQPTS</sequence>
<dbReference type="Gene3D" id="3.30.420.390">
    <property type="match status" value="1"/>
</dbReference>
<dbReference type="RefSeq" id="XP_013074771.2">
    <property type="nucleotide sequence ID" value="XM_013219317.2"/>
</dbReference>
<accession>A0A9W2ZU57</accession>
<dbReference type="FunFam" id="1.10.150.20:FF:000024">
    <property type="entry name" value="DNA polymerase gamma, catalytic subunit"/>
    <property type="match status" value="1"/>
</dbReference>
<gene>
    <name evidence="17 18" type="primary">LOC106061247</name>
</gene>
<evidence type="ECO:0000259" key="15">
    <source>
        <dbReference type="SMART" id="SM00482"/>
    </source>
</evidence>
<dbReference type="GO" id="GO:0005760">
    <property type="term" value="C:gamma DNA polymerase complex"/>
    <property type="evidence" value="ECO:0007669"/>
    <property type="project" value="InterPro"/>
</dbReference>
<dbReference type="GO" id="GO:0006264">
    <property type="term" value="P:mitochondrial DNA replication"/>
    <property type="evidence" value="ECO:0007669"/>
    <property type="project" value="InterPro"/>
</dbReference>
<dbReference type="InterPro" id="IPR041336">
    <property type="entry name" value="DNApol_Exo"/>
</dbReference>
<dbReference type="RefSeq" id="XP_055878607.1">
    <property type="nucleotide sequence ID" value="XM_056022632.1"/>
</dbReference>
<keyword evidence="12" id="KW-0496">Mitochondrion</keyword>
<dbReference type="SUPFAM" id="SSF56672">
    <property type="entry name" value="DNA/RNA polymerases"/>
    <property type="match status" value="1"/>
</dbReference>
<dbReference type="GO" id="GO:0008408">
    <property type="term" value="F:3'-5' exonuclease activity"/>
    <property type="evidence" value="ECO:0007669"/>
    <property type="project" value="TreeGrafter"/>
</dbReference>
<dbReference type="GeneID" id="106061247"/>
<comment type="cofactor">
    <cofactor evidence="1">
        <name>Mg(2+)</name>
        <dbReference type="ChEBI" id="CHEBI:18420"/>
    </cofactor>
</comment>
<dbReference type="PANTHER" id="PTHR10267">
    <property type="entry name" value="DNA POLYMERASE SUBUNIT GAMMA-1"/>
    <property type="match status" value="1"/>
</dbReference>
<dbReference type="PROSITE" id="PS00447">
    <property type="entry name" value="DNA_POLYMERASE_A"/>
    <property type="match status" value="1"/>
</dbReference>
<evidence type="ECO:0000256" key="13">
    <source>
        <dbReference type="ARBA" id="ARBA00023271"/>
    </source>
</evidence>
<dbReference type="SMART" id="SM00482">
    <property type="entry name" value="POLAc"/>
    <property type="match status" value="1"/>
</dbReference>
<comment type="subcellular location">
    <subcellularLocation>
        <location evidence="2">Mitochondrion matrix</location>
        <location evidence="2">Mitochondrion nucleoid</location>
    </subcellularLocation>
</comment>
<evidence type="ECO:0000256" key="5">
    <source>
        <dbReference type="ARBA" id="ARBA00015350"/>
    </source>
</evidence>
<evidence type="ECO:0000256" key="1">
    <source>
        <dbReference type="ARBA" id="ARBA00001946"/>
    </source>
</evidence>
<evidence type="ECO:0000256" key="4">
    <source>
        <dbReference type="ARBA" id="ARBA00012417"/>
    </source>
</evidence>
<evidence type="ECO:0000256" key="12">
    <source>
        <dbReference type="ARBA" id="ARBA00023128"/>
    </source>
</evidence>
<evidence type="ECO:0000256" key="10">
    <source>
        <dbReference type="ARBA" id="ARBA00022932"/>
    </source>
</evidence>
<organism evidence="16 18">
    <name type="scientific">Biomphalaria glabrata</name>
    <name type="common">Bloodfluke planorb</name>
    <name type="synonym">Freshwater snail</name>
    <dbReference type="NCBI Taxonomy" id="6526"/>
    <lineage>
        <taxon>Eukaryota</taxon>
        <taxon>Metazoa</taxon>
        <taxon>Spiralia</taxon>
        <taxon>Lophotrochozoa</taxon>
        <taxon>Mollusca</taxon>
        <taxon>Gastropoda</taxon>
        <taxon>Heterobranchia</taxon>
        <taxon>Euthyneura</taxon>
        <taxon>Panpulmonata</taxon>
        <taxon>Hygrophila</taxon>
        <taxon>Lymnaeoidea</taxon>
        <taxon>Planorbidae</taxon>
        <taxon>Biomphalaria</taxon>
    </lineage>
</organism>
<reference evidence="17 18" key="1">
    <citation type="submission" date="2025-04" db="UniProtKB">
        <authorList>
            <consortium name="RefSeq"/>
        </authorList>
    </citation>
    <scope>IDENTIFICATION</scope>
</reference>
<keyword evidence="8" id="KW-0235">DNA replication</keyword>
<dbReference type="InterPro" id="IPR043502">
    <property type="entry name" value="DNA/RNA_pol_sf"/>
</dbReference>
<dbReference type="InterPro" id="IPR012337">
    <property type="entry name" value="RNaseH-like_sf"/>
</dbReference>
<keyword evidence="11" id="KW-0238">DNA-binding</keyword>
<evidence type="ECO:0000256" key="9">
    <source>
        <dbReference type="ARBA" id="ARBA00022842"/>
    </source>
</evidence>
<keyword evidence="6" id="KW-0808">Transferase</keyword>
<dbReference type="InterPro" id="IPR002297">
    <property type="entry name" value="DNA-dir_DNA_pol_A_mt"/>
</dbReference>
<dbReference type="FunFam" id="3.30.420.390:FF:000001">
    <property type="entry name" value="DNA polymerase gamma, catalytic subunit"/>
    <property type="match status" value="1"/>
</dbReference>
<dbReference type="InterPro" id="IPR001098">
    <property type="entry name" value="DNA-dir_DNA_pol_A_palm_dom"/>
</dbReference>
<evidence type="ECO:0000256" key="14">
    <source>
        <dbReference type="ARBA" id="ARBA00031966"/>
    </source>
</evidence>
<keyword evidence="7" id="KW-0548">Nucleotidyltransferase</keyword>
<evidence type="ECO:0000313" key="18">
    <source>
        <dbReference type="RefSeq" id="XP_055878607.1"/>
    </source>
</evidence>
<evidence type="ECO:0000256" key="8">
    <source>
        <dbReference type="ARBA" id="ARBA00022705"/>
    </source>
</evidence>
<keyword evidence="9" id="KW-0460">Magnesium</keyword>
<dbReference type="GO" id="GO:0003677">
    <property type="term" value="F:DNA binding"/>
    <property type="evidence" value="ECO:0007669"/>
    <property type="project" value="UniProtKB-KW"/>
</dbReference>
<dbReference type="SUPFAM" id="SSF53098">
    <property type="entry name" value="Ribonuclease H-like"/>
    <property type="match status" value="1"/>
</dbReference>
<keyword evidence="13" id="KW-1135">Mitochondrion nucleoid</keyword>
<dbReference type="AlphaFoldDB" id="A0A9W2ZU57"/>
<dbReference type="Pfam" id="PF18136">
    <property type="entry name" value="DNApol_Exo"/>
    <property type="match status" value="1"/>
</dbReference>
<protein>
    <recommendedName>
        <fullName evidence="5">DNA polymerase subunit gamma-1</fullName>
        <ecNumber evidence="4">2.7.7.7</ecNumber>
    </recommendedName>
    <alternativeName>
        <fullName evidence="14">Mitochondrial DNA polymerase catalytic subunit</fullName>
    </alternativeName>
</protein>
<dbReference type="InterPro" id="IPR047580">
    <property type="entry name" value="POLG_palm_dom"/>
</dbReference>
<evidence type="ECO:0000256" key="6">
    <source>
        <dbReference type="ARBA" id="ARBA00022679"/>
    </source>
</evidence>
<dbReference type="Gene3D" id="1.10.150.20">
    <property type="entry name" value="5' to 3' exonuclease, C-terminal subdomain"/>
    <property type="match status" value="1"/>
</dbReference>
<dbReference type="FunFam" id="3.30.420.390:FF:000002">
    <property type="entry name" value="DNA polymerase gamma, catalytic subunit"/>
    <property type="match status" value="1"/>
</dbReference>
<evidence type="ECO:0000256" key="11">
    <source>
        <dbReference type="ARBA" id="ARBA00023125"/>
    </source>
</evidence>
<dbReference type="Gene3D" id="3.30.70.370">
    <property type="match status" value="1"/>
</dbReference>
<evidence type="ECO:0000256" key="2">
    <source>
        <dbReference type="ARBA" id="ARBA00004436"/>
    </source>
</evidence>
<dbReference type="InterPro" id="IPR019760">
    <property type="entry name" value="DNA-dir_DNA_pol_A_CS"/>
</dbReference>
<keyword evidence="16" id="KW-1185">Reference proteome</keyword>
<dbReference type="OrthoDB" id="5588663at2759"/>
<dbReference type="PRINTS" id="PR00867">
    <property type="entry name" value="DNAPOLG"/>
</dbReference>
<dbReference type="PANTHER" id="PTHR10267:SF0">
    <property type="entry name" value="DNA POLYMERASE SUBUNIT GAMMA-1"/>
    <property type="match status" value="1"/>
</dbReference>
<comment type="similarity">
    <text evidence="3">Belongs to the DNA polymerase type-A family.</text>
</comment>
<proteinExistence type="inferred from homology"/>
<dbReference type="Proteomes" id="UP001165740">
    <property type="component" value="Chromosome 1"/>
</dbReference>
<dbReference type="EC" id="2.7.7.7" evidence="4"/>
<evidence type="ECO:0000313" key="17">
    <source>
        <dbReference type="RefSeq" id="XP_013074771.2"/>
    </source>
</evidence>
<dbReference type="GO" id="GO:0003887">
    <property type="term" value="F:DNA-directed DNA polymerase activity"/>
    <property type="evidence" value="ECO:0007669"/>
    <property type="project" value="UniProtKB-KW"/>
</dbReference>
<dbReference type="OMA" id="AMHITNL"/>
<name>A0A9W2ZU57_BIOGL</name>
<feature type="domain" description="DNA-directed DNA polymerase family A palm" evidence="15">
    <location>
        <begin position="800"/>
        <end position="1024"/>
    </location>
</feature>
<evidence type="ECO:0000313" key="16">
    <source>
        <dbReference type="Proteomes" id="UP001165740"/>
    </source>
</evidence>
<evidence type="ECO:0000256" key="7">
    <source>
        <dbReference type="ARBA" id="ARBA00022695"/>
    </source>
</evidence>
<evidence type="ECO:0000256" key="3">
    <source>
        <dbReference type="ARBA" id="ARBA00007705"/>
    </source>
</evidence>
<dbReference type="KEGG" id="bgt:106061247"/>
<keyword evidence="10" id="KW-0239">DNA-directed DNA polymerase</keyword>
<dbReference type="GO" id="GO:0042645">
    <property type="term" value="C:mitochondrial nucleoid"/>
    <property type="evidence" value="ECO:0007669"/>
    <property type="project" value="UniProtKB-SubCell"/>
</dbReference>
<dbReference type="CDD" id="cd08641">
    <property type="entry name" value="DNA_pol_gammaA"/>
    <property type="match status" value="1"/>
</dbReference>
<dbReference type="Pfam" id="PF00476">
    <property type="entry name" value="DNA_pol_A"/>
    <property type="match status" value="1"/>
</dbReference>